<evidence type="ECO:0000313" key="3">
    <source>
        <dbReference type="Proteomes" id="UP001206483"/>
    </source>
</evidence>
<name>A0ABT1J2K4_9ACTN</name>
<evidence type="ECO:0000313" key="2">
    <source>
        <dbReference type="EMBL" id="MCP2311665.1"/>
    </source>
</evidence>
<dbReference type="InterPro" id="IPR002934">
    <property type="entry name" value="Polymerase_NTP_transf_dom"/>
</dbReference>
<dbReference type="InterPro" id="IPR043519">
    <property type="entry name" value="NT_sf"/>
</dbReference>
<organism evidence="2 3">
    <name type="scientific">Kitasatospora paracochleata</name>
    <dbReference type="NCBI Taxonomy" id="58354"/>
    <lineage>
        <taxon>Bacteria</taxon>
        <taxon>Bacillati</taxon>
        <taxon>Actinomycetota</taxon>
        <taxon>Actinomycetes</taxon>
        <taxon>Kitasatosporales</taxon>
        <taxon>Streptomycetaceae</taxon>
        <taxon>Kitasatospora</taxon>
    </lineage>
</organism>
<protein>
    <recommendedName>
        <fullName evidence="1">Polymerase nucleotidyl transferase domain-containing protein</fullName>
    </recommendedName>
</protein>
<accession>A0ABT1J2K4</accession>
<feature type="domain" description="Polymerase nucleotidyl transferase" evidence="1">
    <location>
        <begin position="12"/>
        <end position="64"/>
    </location>
</feature>
<reference evidence="2 3" key="1">
    <citation type="submission" date="2022-06" db="EMBL/GenBank/DDBJ databases">
        <title>Sequencing the genomes of 1000 actinobacteria strains.</title>
        <authorList>
            <person name="Klenk H.-P."/>
        </authorList>
    </citation>
    <scope>NUCLEOTIDE SEQUENCE [LARGE SCALE GENOMIC DNA]</scope>
    <source>
        <strain evidence="2 3">DSM 41656</strain>
    </source>
</reference>
<gene>
    <name evidence="2" type="ORF">FHR36_004828</name>
</gene>
<proteinExistence type="predicted"/>
<dbReference type="Pfam" id="PF01909">
    <property type="entry name" value="NTP_transf_2"/>
    <property type="match status" value="1"/>
</dbReference>
<sequence>MPDEATEQLLTRFVDALGSAVPLVALWAHGSLAGGDYRPGRSDLDLIAVLARPCTPAEQERLSGLHERLVRTDPLGAQLHCGYPAVAELDDPARPHPAWAHQELLRRPITPVTRRELHEFGRVRYGQPPAGLLPPVTADQLAAFVVEDLACFWRPALDHPEWWLREIWIDLGLLTLARAGTTLRTGRLITKAEALDVLTGAGAPAELVEDIRQRRYGDPRPASDAWRRRRAELTRGYLGPAIDKLVAEHRAGGS</sequence>
<dbReference type="SUPFAM" id="SSF81301">
    <property type="entry name" value="Nucleotidyltransferase"/>
    <property type="match status" value="1"/>
</dbReference>
<dbReference type="CDD" id="cd05403">
    <property type="entry name" value="NT_KNTase_like"/>
    <property type="match status" value="1"/>
</dbReference>
<keyword evidence="3" id="KW-1185">Reference proteome</keyword>
<evidence type="ECO:0000259" key="1">
    <source>
        <dbReference type="Pfam" id="PF01909"/>
    </source>
</evidence>
<comment type="caution">
    <text evidence="2">The sequence shown here is derived from an EMBL/GenBank/DDBJ whole genome shotgun (WGS) entry which is preliminary data.</text>
</comment>
<dbReference type="RefSeq" id="WP_253800247.1">
    <property type="nucleotide sequence ID" value="NZ_BAAAUB010000002.1"/>
</dbReference>
<dbReference type="Proteomes" id="UP001206483">
    <property type="component" value="Unassembled WGS sequence"/>
</dbReference>
<dbReference type="EMBL" id="JAMZDX010000004">
    <property type="protein sequence ID" value="MCP2311665.1"/>
    <property type="molecule type" value="Genomic_DNA"/>
</dbReference>